<feature type="chain" id="PRO_5025561991" evidence="2">
    <location>
        <begin position="27"/>
        <end position="149"/>
    </location>
</feature>
<sequence length="149" mass="17397">MLTWRHVLLLATAPLLVATNGTFALAQTQPAIPEITAQRPPDFGERGKFSREPRWLQELDLSAEQSERIQAIREQSRQEMESRYQQMQEAREQMQSLMTGNASREQLRQQHQRLQNLRQELGNQRFETMLDIREILTRCCGVNISRMSS</sequence>
<dbReference type="AlphaFoldDB" id="A0A6B3NJX1"/>
<comment type="caution">
    <text evidence="3">The sequence shown here is derived from an EMBL/GenBank/DDBJ whole genome shotgun (WGS) entry which is preliminary data.</text>
</comment>
<keyword evidence="2" id="KW-0732">Signal</keyword>
<name>A0A6B3NJX1_9CYAN</name>
<evidence type="ECO:0000256" key="2">
    <source>
        <dbReference type="SAM" id="SignalP"/>
    </source>
</evidence>
<dbReference type="CDD" id="cd09916">
    <property type="entry name" value="CpxP_like"/>
    <property type="match status" value="1"/>
</dbReference>
<dbReference type="Pfam" id="PF07813">
    <property type="entry name" value="LTXXQ"/>
    <property type="match status" value="1"/>
</dbReference>
<proteinExistence type="predicted"/>
<dbReference type="InterPro" id="IPR012899">
    <property type="entry name" value="LTXXQ"/>
</dbReference>
<dbReference type="Gene3D" id="1.20.120.1490">
    <property type="match status" value="1"/>
</dbReference>
<feature type="non-terminal residue" evidence="3">
    <location>
        <position position="149"/>
    </location>
</feature>
<evidence type="ECO:0000256" key="1">
    <source>
        <dbReference type="SAM" id="MobiDB-lite"/>
    </source>
</evidence>
<organism evidence="3">
    <name type="scientific">Symploca sp. SIO1C4</name>
    <dbReference type="NCBI Taxonomy" id="2607765"/>
    <lineage>
        <taxon>Bacteria</taxon>
        <taxon>Bacillati</taxon>
        <taxon>Cyanobacteriota</taxon>
        <taxon>Cyanophyceae</taxon>
        <taxon>Coleofasciculales</taxon>
        <taxon>Coleofasciculaceae</taxon>
        <taxon>Symploca</taxon>
    </lineage>
</organism>
<dbReference type="GO" id="GO:0042597">
    <property type="term" value="C:periplasmic space"/>
    <property type="evidence" value="ECO:0007669"/>
    <property type="project" value="InterPro"/>
</dbReference>
<feature type="signal peptide" evidence="2">
    <location>
        <begin position="1"/>
        <end position="26"/>
    </location>
</feature>
<protein>
    <submittedName>
        <fullName evidence="3">Spy/CpxP family protein refolding chaperone</fullName>
    </submittedName>
</protein>
<feature type="compositionally biased region" description="Polar residues" evidence="1">
    <location>
        <begin position="83"/>
        <end position="96"/>
    </location>
</feature>
<evidence type="ECO:0000313" key="3">
    <source>
        <dbReference type="EMBL" id="NER30742.1"/>
    </source>
</evidence>
<dbReference type="EMBL" id="JAAHFQ010000634">
    <property type="protein sequence ID" value="NER30742.1"/>
    <property type="molecule type" value="Genomic_DNA"/>
</dbReference>
<reference evidence="3" key="1">
    <citation type="submission" date="2019-11" db="EMBL/GenBank/DDBJ databases">
        <title>Genomic insights into an expanded diversity of filamentous marine cyanobacteria reveals the extraordinary biosynthetic potential of Moorea and Okeania.</title>
        <authorList>
            <person name="Ferreira Leao T."/>
            <person name="Wang M."/>
            <person name="Moss N."/>
            <person name="Da Silva R."/>
            <person name="Sanders J."/>
            <person name="Nurk S."/>
            <person name="Gurevich A."/>
            <person name="Humphrey G."/>
            <person name="Reher R."/>
            <person name="Zhu Q."/>
            <person name="Belda-Ferre P."/>
            <person name="Glukhov E."/>
            <person name="Rex R."/>
            <person name="Dorrestein P.C."/>
            <person name="Knight R."/>
            <person name="Pevzner P."/>
            <person name="Gerwick W.H."/>
            <person name="Gerwick L."/>
        </authorList>
    </citation>
    <scope>NUCLEOTIDE SEQUENCE</scope>
    <source>
        <strain evidence="3">SIO1C4</strain>
    </source>
</reference>
<accession>A0A6B3NJX1</accession>
<feature type="region of interest" description="Disordered" evidence="1">
    <location>
        <begin position="76"/>
        <end position="96"/>
    </location>
</feature>
<gene>
    <name evidence="3" type="ORF">F6J89_24780</name>
</gene>